<keyword evidence="2" id="KW-1185">Reference proteome</keyword>
<organism evidence="1 2">
    <name type="scientific">Vibrio phage Ceto</name>
    <dbReference type="NCBI Taxonomy" id="2570300"/>
    <lineage>
        <taxon>Viruses</taxon>
        <taxon>Duplodnaviria</taxon>
        <taxon>Heunggongvirae</taxon>
        <taxon>Uroviricota</taxon>
        <taxon>Caudoviricetes</taxon>
        <taxon>Demerecviridae</taxon>
        <taxon>Ermolyevavirinae</taxon>
        <taxon>Cetovirus</taxon>
        <taxon>Cetovirus ceto</taxon>
    </lineage>
</organism>
<dbReference type="EMBL" id="MG649966">
    <property type="protein sequence ID" value="AUG85103.1"/>
    <property type="molecule type" value="Genomic_DNA"/>
</dbReference>
<sequence>MIYFKNKAGKLGVVSFDDAEYELQAVQNPKELHKDVTVAVRGLPKDCLPAEKTAFLTVVK</sequence>
<evidence type="ECO:0000313" key="1">
    <source>
        <dbReference type="EMBL" id="AUG85103.1"/>
    </source>
</evidence>
<proteinExistence type="predicted"/>
<accession>A0A2H5BGI8</accession>
<gene>
    <name evidence="1" type="ORF">CETO_109</name>
</gene>
<dbReference type="Proteomes" id="UP000240819">
    <property type="component" value="Segment"/>
</dbReference>
<name>A0A2H5BGI8_9CAUD</name>
<protein>
    <submittedName>
        <fullName evidence="1">Uncharacterized protein</fullName>
    </submittedName>
</protein>
<evidence type="ECO:0000313" key="2">
    <source>
        <dbReference type="Proteomes" id="UP000240819"/>
    </source>
</evidence>
<reference evidence="1 2" key="1">
    <citation type="submission" date="2017-12" db="EMBL/GenBank/DDBJ databases">
        <authorList>
            <person name="Lestochi C.V."/>
            <person name="Miller K.C."/>
            <person name="Miller J.S."/>
            <person name="Stanton M.L."/>
            <person name="Broussard G.W."/>
        </authorList>
    </citation>
    <scope>NUCLEOTIDE SEQUENCE [LARGE SCALE GENOMIC DNA]</scope>
</reference>